<dbReference type="Gene3D" id="1.10.510.10">
    <property type="entry name" value="Transferase(Phosphotransferase) domain 1"/>
    <property type="match status" value="1"/>
</dbReference>
<evidence type="ECO:0000313" key="4">
    <source>
        <dbReference type="Proteomes" id="UP000439903"/>
    </source>
</evidence>
<proteinExistence type="predicted"/>
<evidence type="ECO:0000256" key="1">
    <source>
        <dbReference type="PROSITE-ProRule" id="PRU10141"/>
    </source>
</evidence>
<dbReference type="EMBL" id="WTPW01000750">
    <property type="protein sequence ID" value="KAF0483217.1"/>
    <property type="molecule type" value="Genomic_DNA"/>
</dbReference>
<dbReference type="GO" id="GO:0005524">
    <property type="term" value="F:ATP binding"/>
    <property type="evidence" value="ECO:0007669"/>
    <property type="project" value="UniProtKB-UniRule"/>
</dbReference>
<keyword evidence="1" id="KW-0067">ATP-binding</keyword>
<dbReference type="PRINTS" id="PR00109">
    <property type="entry name" value="TYRKINASE"/>
</dbReference>
<dbReference type="PANTHER" id="PTHR44329">
    <property type="entry name" value="SERINE/THREONINE-PROTEIN KINASE TNNI3K-RELATED"/>
    <property type="match status" value="1"/>
</dbReference>
<feature type="domain" description="Protein kinase" evidence="2">
    <location>
        <begin position="215"/>
        <end position="476"/>
    </location>
</feature>
<organism evidence="3 4">
    <name type="scientific">Gigaspora margarita</name>
    <dbReference type="NCBI Taxonomy" id="4874"/>
    <lineage>
        <taxon>Eukaryota</taxon>
        <taxon>Fungi</taxon>
        <taxon>Fungi incertae sedis</taxon>
        <taxon>Mucoromycota</taxon>
        <taxon>Glomeromycotina</taxon>
        <taxon>Glomeromycetes</taxon>
        <taxon>Diversisporales</taxon>
        <taxon>Gigasporaceae</taxon>
        <taxon>Gigaspora</taxon>
    </lineage>
</organism>
<comment type="caution">
    <text evidence="3">The sequence shown here is derived from an EMBL/GenBank/DDBJ whole genome shotgun (WGS) entry which is preliminary data.</text>
</comment>
<dbReference type="SUPFAM" id="SSF47095">
    <property type="entry name" value="HMG-box"/>
    <property type="match status" value="1"/>
</dbReference>
<dbReference type="AlphaFoldDB" id="A0A8H4ADM5"/>
<dbReference type="Gene3D" id="1.10.30.10">
    <property type="entry name" value="High mobility group box domain"/>
    <property type="match status" value="1"/>
</dbReference>
<dbReference type="OrthoDB" id="122279at2759"/>
<keyword evidence="3" id="KW-0418">Kinase</keyword>
<dbReference type="PROSITE" id="PS00107">
    <property type="entry name" value="PROTEIN_KINASE_ATP"/>
    <property type="match status" value="1"/>
</dbReference>
<keyword evidence="3" id="KW-0808">Transferase</keyword>
<reference evidence="3 4" key="1">
    <citation type="journal article" date="2019" name="Environ. Microbiol.">
        <title>At the nexus of three kingdoms: the genome of the mycorrhizal fungus Gigaspora margarita provides insights into plant, endobacterial and fungal interactions.</title>
        <authorList>
            <person name="Venice F."/>
            <person name="Ghignone S."/>
            <person name="Salvioli di Fossalunga A."/>
            <person name="Amselem J."/>
            <person name="Novero M."/>
            <person name="Xianan X."/>
            <person name="Sedzielewska Toro K."/>
            <person name="Morin E."/>
            <person name="Lipzen A."/>
            <person name="Grigoriev I.V."/>
            <person name="Henrissat B."/>
            <person name="Martin F.M."/>
            <person name="Bonfante P."/>
        </authorList>
    </citation>
    <scope>NUCLEOTIDE SEQUENCE [LARGE SCALE GENOMIC DNA]</scope>
    <source>
        <strain evidence="3 4">BEG34</strain>
    </source>
</reference>
<dbReference type="InterPro" id="IPR036910">
    <property type="entry name" value="HMG_box_dom_sf"/>
</dbReference>
<dbReference type="InterPro" id="IPR051681">
    <property type="entry name" value="Ser/Thr_Kinases-Pseudokinases"/>
</dbReference>
<dbReference type="Pfam" id="PF07714">
    <property type="entry name" value="PK_Tyr_Ser-Thr"/>
    <property type="match status" value="1"/>
</dbReference>
<evidence type="ECO:0000259" key="2">
    <source>
        <dbReference type="PROSITE" id="PS50011"/>
    </source>
</evidence>
<sequence>MSGGRIFLVCPLIQGNVNYTEMLKSDNQKSINSSKVISNINYTEMLNTEMLKSDDQKSLLLESTSSEPKQDPNHIMISPKFPPTIDMIELISRKSPDGRIPARAPNAFIIYRKVYVETARENGYYLPMTIVSSMASQSWESANETVKAEYRRIAKEALRVRNEMYSESGRRKKIKQNQNAIQENLTSEKTSLELKEFIEKKLKELNVKMFNYLHFRELKHIGSGGYADVYSAKFYGKQYAVKSLKNTLRLEHKEAMLFIHELKILREVNHPNIIKFYGVYKDPYTHNFMLILQLANGGTLRDYLRSKWKDGKFEIPWINLISIAAEITCGLRFLHEKIICHRDLHSKNILINDGKILISDFGISKKMDSTTQTSNVKGSPAYVEPRCYLYPDEKIKRDEKSDIYSLGVVFWELTSGTLPFSGSSYYAIIIKISQGKRETIIPGTPIDYAKLYMRCWDSEPEKRPTLEEILTELKRLSKEITILSVVNINNYVNSNY</sequence>
<keyword evidence="1" id="KW-0547">Nucleotide-binding</keyword>
<dbReference type="InterPro" id="IPR000719">
    <property type="entry name" value="Prot_kinase_dom"/>
</dbReference>
<dbReference type="GO" id="GO:0004674">
    <property type="term" value="F:protein serine/threonine kinase activity"/>
    <property type="evidence" value="ECO:0007669"/>
    <property type="project" value="TreeGrafter"/>
</dbReference>
<evidence type="ECO:0000313" key="3">
    <source>
        <dbReference type="EMBL" id="KAF0483217.1"/>
    </source>
</evidence>
<dbReference type="InterPro" id="IPR017441">
    <property type="entry name" value="Protein_kinase_ATP_BS"/>
</dbReference>
<dbReference type="SUPFAM" id="SSF56112">
    <property type="entry name" value="Protein kinase-like (PK-like)"/>
    <property type="match status" value="1"/>
</dbReference>
<dbReference type="InterPro" id="IPR001245">
    <property type="entry name" value="Ser-Thr/Tyr_kinase_cat_dom"/>
</dbReference>
<protein>
    <submittedName>
        <fullName evidence="3">Kinase-like protein</fullName>
    </submittedName>
</protein>
<name>A0A8H4ADM5_GIGMA</name>
<dbReference type="Proteomes" id="UP000439903">
    <property type="component" value="Unassembled WGS sequence"/>
</dbReference>
<dbReference type="PROSITE" id="PS50011">
    <property type="entry name" value="PROTEIN_KINASE_DOM"/>
    <property type="match status" value="1"/>
</dbReference>
<dbReference type="InterPro" id="IPR011009">
    <property type="entry name" value="Kinase-like_dom_sf"/>
</dbReference>
<accession>A0A8H4ADM5</accession>
<keyword evidence="4" id="KW-1185">Reference proteome</keyword>
<gene>
    <name evidence="3" type="ORF">F8M41_023265</name>
</gene>
<feature type="binding site" evidence="1">
    <location>
        <position position="242"/>
    </location>
    <ligand>
        <name>ATP</name>
        <dbReference type="ChEBI" id="CHEBI:30616"/>
    </ligand>
</feature>